<evidence type="ECO:0000256" key="2">
    <source>
        <dbReference type="ARBA" id="ARBA00023125"/>
    </source>
</evidence>
<dbReference type="SUPFAM" id="SSF55945">
    <property type="entry name" value="TATA-box binding protein-like"/>
    <property type="match status" value="2"/>
</dbReference>
<gene>
    <name evidence="4" type="ORF">MENT_LOCUS29245</name>
</gene>
<comment type="caution">
    <text evidence="4">The sequence shown here is derived from an EMBL/GenBank/DDBJ whole genome shotgun (WGS) entry which is preliminary data.</text>
</comment>
<dbReference type="GO" id="GO:0006352">
    <property type="term" value="P:DNA-templated transcription initiation"/>
    <property type="evidence" value="ECO:0007669"/>
    <property type="project" value="InterPro"/>
</dbReference>
<dbReference type="InterPro" id="IPR000814">
    <property type="entry name" value="TBP"/>
</dbReference>
<evidence type="ECO:0000313" key="4">
    <source>
        <dbReference type="EMBL" id="CAD2177372.1"/>
    </source>
</evidence>
<comment type="similarity">
    <text evidence="1">Belongs to the TBP family.</text>
</comment>
<reference evidence="4 5" key="1">
    <citation type="submission" date="2020-08" db="EMBL/GenBank/DDBJ databases">
        <authorList>
            <person name="Koutsovoulos G."/>
            <person name="Danchin GJ E."/>
        </authorList>
    </citation>
    <scope>NUCLEOTIDE SEQUENCE [LARGE SCALE GENOMIC DNA]</scope>
</reference>
<dbReference type="Gene3D" id="3.30.310.10">
    <property type="entry name" value="TATA-Binding Protein"/>
    <property type="match status" value="2"/>
</dbReference>
<sequence>MDVTINTVCTFPSSSNGHQQRSDVISNELEISSKDIGNKQRPSKIDTDVNFKTFSPIIAPTSPNNELQAKVSDGTVIDIKVHNILCNYTLPMHIDLRLLAYHCINVDYDRFKGVLVKQLRDPDCTVKIFNSGKVVIFRCKSEIECKRASRQIARMIQRGMNKLDQRICIRKYRVSNIFATCRLPFSIHIDDVARKYRGEGVKYEPELAPGLEWTLRDPKSYLRIHTTGSITISGATSELDLITSIQRVYPFLKEFSYQRDLGVEVNLDDETQFMADSYKHLRKRPRQQTKHFLGSSSEKSQGILPSKKGRYVDTMEKGAGVLGTGIYNNQLYFEDEDENVIADDEYFPDDEDCIYDEDDN</sequence>
<dbReference type="GO" id="GO:0003677">
    <property type="term" value="F:DNA binding"/>
    <property type="evidence" value="ECO:0007669"/>
    <property type="project" value="UniProtKB-KW"/>
</dbReference>
<accession>A0A6V7VRI8</accession>
<name>A0A6V7VRI8_MELEN</name>
<evidence type="ECO:0000256" key="3">
    <source>
        <dbReference type="ARBA" id="ARBA00023163"/>
    </source>
</evidence>
<protein>
    <submittedName>
        <fullName evidence="4">Uncharacterized protein</fullName>
    </submittedName>
</protein>
<dbReference type="Pfam" id="PF00352">
    <property type="entry name" value="TBP"/>
    <property type="match status" value="2"/>
</dbReference>
<dbReference type="OrthoDB" id="2127950at2759"/>
<evidence type="ECO:0000313" key="5">
    <source>
        <dbReference type="Proteomes" id="UP000580250"/>
    </source>
</evidence>
<organism evidence="4 5">
    <name type="scientific">Meloidogyne enterolobii</name>
    <name type="common">Root-knot nematode worm</name>
    <name type="synonym">Meloidogyne mayaguensis</name>
    <dbReference type="NCBI Taxonomy" id="390850"/>
    <lineage>
        <taxon>Eukaryota</taxon>
        <taxon>Metazoa</taxon>
        <taxon>Ecdysozoa</taxon>
        <taxon>Nematoda</taxon>
        <taxon>Chromadorea</taxon>
        <taxon>Rhabditida</taxon>
        <taxon>Tylenchina</taxon>
        <taxon>Tylenchomorpha</taxon>
        <taxon>Tylenchoidea</taxon>
        <taxon>Meloidogynidae</taxon>
        <taxon>Meloidogyninae</taxon>
        <taxon>Meloidogyne</taxon>
    </lineage>
</organism>
<evidence type="ECO:0000256" key="1">
    <source>
        <dbReference type="ARBA" id="ARBA00005560"/>
    </source>
</evidence>
<keyword evidence="2" id="KW-0238">DNA-binding</keyword>
<proteinExistence type="inferred from homology"/>
<dbReference type="PRINTS" id="PR00686">
    <property type="entry name" value="TIFACTORIID"/>
</dbReference>
<dbReference type="AlphaFoldDB" id="A0A6V7VRI8"/>
<dbReference type="EMBL" id="CAJEWN010000296">
    <property type="protein sequence ID" value="CAD2177372.1"/>
    <property type="molecule type" value="Genomic_DNA"/>
</dbReference>
<dbReference type="InterPro" id="IPR012295">
    <property type="entry name" value="TBP_dom_sf"/>
</dbReference>
<keyword evidence="3" id="KW-0804">Transcription</keyword>
<dbReference type="Proteomes" id="UP000580250">
    <property type="component" value="Unassembled WGS sequence"/>
</dbReference>
<dbReference type="PANTHER" id="PTHR10126">
    <property type="entry name" value="TATA-BOX BINDING PROTEIN"/>
    <property type="match status" value="1"/>
</dbReference>